<reference evidence="1" key="1">
    <citation type="submission" date="2019-12" db="EMBL/GenBank/DDBJ databases">
        <authorList>
            <person name="Scholes J."/>
        </authorList>
    </citation>
    <scope>NUCLEOTIDE SEQUENCE</scope>
</reference>
<protein>
    <submittedName>
        <fullName evidence="1">Uncharacterized protein</fullName>
    </submittedName>
</protein>
<dbReference type="AlphaFoldDB" id="A0A9N7NG63"/>
<sequence length="137" mass="15313">LVGCPNYPVVRSSAFTTLVLEMRQNASGNVRYRYRPGSLIVCRVSSARVLEISLEALVFDHFWMSYWVIPSVLDSTTFGQPPSVMLDRLVLRPAPLCIGICQALMDPLISDLETFIARRVFSLTSLINLVYSVSPTD</sequence>
<feature type="non-terminal residue" evidence="1">
    <location>
        <position position="1"/>
    </location>
</feature>
<dbReference type="Proteomes" id="UP001153555">
    <property type="component" value="Unassembled WGS sequence"/>
</dbReference>
<dbReference type="EMBL" id="CACSLK010027840">
    <property type="protein sequence ID" value="CAA0833714.1"/>
    <property type="molecule type" value="Genomic_DNA"/>
</dbReference>
<accession>A0A9N7NG63</accession>
<gene>
    <name evidence="1" type="ORF">SHERM_28972</name>
</gene>
<feature type="non-terminal residue" evidence="1">
    <location>
        <position position="137"/>
    </location>
</feature>
<proteinExistence type="predicted"/>
<keyword evidence="2" id="KW-1185">Reference proteome</keyword>
<organism evidence="1 2">
    <name type="scientific">Striga hermonthica</name>
    <name type="common">Purple witchweed</name>
    <name type="synonym">Buchnera hermonthica</name>
    <dbReference type="NCBI Taxonomy" id="68872"/>
    <lineage>
        <taxon>Eukaryota</taxon>
        <taxon>Viridiplantae</taxon>
        <taxon>Streptophyta</taxon>
        <taxon>Embryophyta</taxon>
        <taxon>Tracheophyta</taxon>
        <taxon>Spermatophyta</taxon>
        <taxon>Magnoliopsida</taxon>
        <taxon>eudicotyledons</taxon>
        <taxon>Gunneridae</taxon>
        <taxon>Pentapetalae</taxon>
        <taxon>asterids</taxon>
        <taxon>lamiids</taxon>
        <taxon>Lamiales</taxon>
        <taxon>Orobanchaceae</taxon>
        <taxon>Buchnereae</taxon>
        <taxon>Striga</taxon>
    </lineage>
</organism>
<name>A0A9N7NG63_STRHE</name>
<evidence type="ECO:0000313" key="2">
    <source>
        <dbReference type="Proteomes" id="UP001153555"/>
    </source>
</evidence>
<comment type="caution">
    <text evidence="1">The sequence shown here is derived from an EMBL/GenBank/DDBJ whole genome shotgun (WGS) entry which is preliminary data.</text>
</comment>
<evidence type="ECO:0000313" key="1">
    <source>
        <dbReference type="EMBL" id="CAA0833714.1"/>
    </source>
</evidence>